<gene>
    <name evidence="1" type="ORF">TRFO_30642</name>
</gene>
<dbReference type="GeneID" id="94842181"/>
<dbReference type="AlphaFoldDB" id="A0A1J4JT79"/>
<dbReference type="InterPro" id="IPR036322">
    <property type="entry name" value="WD40_repeat_dom_sf"/>
</dbReference>
<evidence type="ECO:0000313" key="2">
    <source>
        <dbReference type="Proteomes" id="UP000179807"/>
    </source>
</evidence>
<sequence length="451" mass="51495">MGTNGSSVPPDYREQHWSREIDKLFTSTKISDQLDFSPDFLIPLIFENDLNKPPIYAFISRDGEFLALSHILPEIPCQAQLHNTEIISVCEFSKNSFLVVTNKNIVYLVSYENDKFCFRDFQIQNPRLAAKIDESSFLVATTNSSVYLIRFSPNNNCNHNSTIDNNISENNNSCETNSNDINNENLSNDCGSNIVNNNSIENNQDEIVLLFDSEYPSLPVCLIFQYNIIALSTESGLLIGKLETDSKHAFYQIYSNVNHLVFLNLFPQSPFLYLYCVSADTKKILGLKINSDLAIADPKDVFTSHVSITDLQNITNTNTLIFCGGKDIHSYTPDFIRPQLHVSIQNDKNIISLLQMHEPKIFVAICIDGTIVVCRHPEFTRADPKKGEIEVVTLFNYHKSKPFLKCAADDFSFLTFDENHVPILWESFPDWWSAPYYLRMFDDNNNELPQQ</sequence>
<organism evidence="1 2">
    <name type="scientific">Tritrichomonas foetus</name>
    <dbReference type="NCBI Taxonomy" id="1144522"/>
    <lineage>
        <taxon>Eukaryota</taxon>
        <taxon>Metamonada</taxon>
        <taxon>Parabasalia</taxon>
        <taxon>Tritrichomonadida</taxon>
        <taxon>Tritrichomonadidae</taxon>
        <taxon>Tritrichomonas</taxon>
    </lineage>
</organism>
<comment type="caution">
    <text evidence="1">The sequence shown here is derived from an EMBL/GenBank/DDBJ whole genome shotgun (WGS) entry which is preliminary data.</text>
</comment>
<dbReference type="SUPFAM" id="SSF50978">
    <property type="entry name" value="WD40 repeat-like"/>
    <property type="match status" value="1"/>
</dbReference>
<reference evidence="1" key="1">
    <citation type="submission" date="2016-10" db="EMBL/GenBank/DDBJ databases">
        <authorList>
            <person name="Benchimol M."/>
            <person name="Almeida L.G."/>
            <person name="Vasconcelos A.T."/>
            <person name="Perreira-Neves A."/>
            <person name="Rosa I.A."/>
            <person name="Tasca T."/>
            <person name="Bogo M.R."/>
            <person name="de Souza W."/>
        </authorList>
    </citation>
    <scope>NUCLEOTIDE SEQUENCE [LARGE SCALE GENOMIC DNA]</scope>
    <source>
        <strain evidence="1">K</strain>
    </source>
</reference>
<proteinExistence type="predicted"/>
<evidence type="ECO:0000313" key="1">
    <source>
        <dbReference type="EMBL" id="OHT02275.1"/>
    </source>
</evidence>
<accession>A0A1J4JT79</accession>
<name>A0A1J4JT79_9EUKA</name>
<dbReference type="VEuPathDB" id="TrichDB:TRFO_30642"/>
<dbReference type="RefSeq" id="XP_068355411.1">
    <property type="nucleotide sequence ID" value="XM_068507477.1"/>
</dbReference>
<keyword evidence="2" id="KW-1185">Reference proteome</keyword>
<dbReference type="EMBL" id="MLAK01000873">
    <property type="protein sequence ID" value="OHT02275.1"/>
    <property type="molecule type" value="Genomic_DNA"/>
</dbReference>
<dbReference type="OrthoDB" id="10651639at2759"/>
<dbReference type="Proteomes" id="UP000179807">
    <property type="component" value="Unassembled WGS sequence"/>
</dbReference>
<protein>
    <submittedName>
        <fullName evidence="1">Uncharacterized protein</fullName>
    </submittedName>
</protein>